<evidence type="ECO:0000313" key="21">
    <source>
        <dbReference type="Proteomes" id="UP001044222"/>
    </source>
</evidence>
<evidence type="ECO:0000259" key="19">
    <source>
        <dbReference type="PROSITE" id="PS50268"/>
    </source>
</evidence>
<feature type="domain" description="Cadherin" evidence="19">
    <location>
        <begin position="36"/>
        <end position="148"/>
    </location>
</feature>
<dbReference type="FunFam" id="4.10.900.10:FF:000003">
    <property type="entry name" value="Desmoglein 1"/>
    <property type="match status" value="1"/>
</dbReference>
<reference evidence="20" key="1">
    <citation type="submission" date="2021-01" db="EMBL/GenBank/DDBJ databases">
        <title>A chromosome-scale assembly of European eel, Anguilla anguilla.</title>
        <authorList>
            <person name="Henkel C."/>
            <person name="Jong-Raadsen S.A."/>
            <person name="Dufour S."/>
            <person name="Weltzien F.-A."/>
            <person name="Palstra A.P."/>
            <person name="Pelster B."/>
            <person name="Spaink H.P."/>
            <person name="Van Den Thillart G.E."/>
            <person name="Jansen H."/>
            <person name="Zahm M."/>
            <person name="Klopp C."/>
            <person name="Cedric C."/>
            <person name="Louis A."/>
            <person name="Berthelot C."/>
            <person name="Parey E."/>
            <person name="Roest Crollius H."/>
            <person name="Montfort J."/>
            <person name="Robinson-Rechavi M."/>
            <person name="Bucao C."/>
            <person name="Bouchez O."/>
            <person name="Gislard M."/>
            <person name="Lluch J."/>
            <person name="Milhes M."/>
            <person name="Lampietro C."/>
            <person name="Lopez Roques C."/>
            <person name="Donnadieu C."/>
            <person name="Braasch I."/>
            <person name="Desvignes T."/>
            <person name="Postlethwait J."/>
            <person name="Bobe J."/>
            <person name="Guiguen Y."/>
            <person name="Dirks R."/>
        </authorList>
    </citation>
    <scope>NUCLEOTIDE SEQUENCE</scope>
    <source>
        <strain evidence="20">Tag_6206</strain>
        <tissue evidence="20">Liver</tissue>
    </source>
</reference>
<dbReference type="GO" id="GO:0045216">
    <property type="term" value="P:cell-cell junction organization"/>
    <property type="evidence" value="ECO:0007669"/>
    <property type="project" value="UniProtKB-ARBA"/>
</dbReference>
<keyword evidence="4" id="KW-0165">Cleavage on pair of basic residues</keyword>
<keyword evidence="10 16" id="KW-0130">Cell adhesion</keyword>
<dbReference type="GO" id="GO:0002009">
    <property type="term" value="P:morphogenesis of an epithelium"/>
    <property type="evidence" value="ECO:0007669"/>
    <property type="project" value="UniProtKB-ARBA"/>
</dbReference>
<dbReference type="GO" id="GO:0005509">
    <property type="term" value="F:calcium ion binding"/>
    <property type="evidence" value="ECO:0007669"/>
    <property type="project" value="UniProtKB-UniRule"/>
</dbReference>
<dbReference type="AlphaFoldDB" id="A0A9D3S2E2"/>
<gene>
    <name evidence="20" type="ORF">ANANG_G00076390</name>
</gene>
<accession>A0A9D3S2E2</accession>
<dbReference type="PROSITE" id="PS00232">
    <property type="entry name" value="CADHERIN_1"/>
    <property type="match status" value="2"/>
</dbReference>
<dbReference type="InterPro" id="IPR015919">
    <property type="entry name" value="Cadherin-like_sf"/>
</dbReference>
<evidence type="ECO:0000256" key="11">
    <source>
        <dbReference type="ARBA" id="ARBA00022949"/>
    </source>
</evidence>
<dbReference type="GO" id="GO:0030057">
    <property type="term" value="C:desmosome"/>
    <property type="evidence" value="ECO:0007669"/>
    <property type="project" value="UniProtKB-SubCell"/>
</dbReference>
<proteinExistence type="predicted"/>
<evidence type="ECO:0000256" key="9">
    <source>
        <dbReference type="ARBA" id="ARBA00022837"/>
    </source>
</evidence>
<evidence type="ECO:0000256" key="7">
    <source>
        <dbReference type="ARBA" id="ARBA00022729"/>
    </source>
</evidence>
<dbReference type="Gene3D" id="2.60.40.60">
    <property type="entry name" value="Cadherins"/>
    <property type="match status" value="4"/>
</dbReference>
<evidence type="ECO:0000256" key="3">
    <source>
        <dbReference type="ARBA" id="ARBA00022475"/>
    </source>
</evidence>
<dbReference type="SMART" id="SM00112">
    <property type="entry name" value="CA"/>
    <property type="match status" value="3"/>
</dbReference>
<dbReference type="PANTHER" id="PTHR24025">
    <property type="entry name" value="DESMOGLEIN FAMILY MEMBER"/>
    <property type="match status" value="1"/>
</dbReference>
<feature type="domain" description="Cadherin" evidence="19">
    <location>
        <begin position="316"/>
        <end position="415"/>
    </location>
</feature>
<dbReference type="InterPro" id="IPR027397">
    <property type="entry name" value="Catenin-bd_sf"/>
</dbReference>
<feature type="domain" description="Cadherin" evidence="19">
    <location>
        <begin position="2"/>
        <end position="36"/>
    </location>
</feature>
<protein>
    <recommendedName>
        <fullName evidence="19">Cadherin domain-containing protein</fullName>
    </recommendedName>
</protein>
<sequence length="903" mass="98740">MYNLTGIARHKNGTLAETDIDLRIRVIDQNDNPPQFPKKFTGSVNESSTEGTYVTEVSATDGDEEGTINAKIAFNIIHQDPEDDGMKFYVEKNSGKIFVKEPNLDREVFDFYTLLVTATDLDGAPGGNVATGTVEIKVLDINDNPPRLEKEQYSANIDENAAGIEVMRIKALDDDVKNTDNWLAKFKITKGNDEGHFTIETDPDTNEGVLKLVKPLDYEQMQDLDLDVSVENVAPLVAGAAPDIGLGLDLDLDLDADVDADLDLDLDLDLEGKGKPKKPKKKPKGKSYPIKIKVNDLPDGPTFSPSEMPVAVSEDPEDIVIPSVIATYPALDGDTGALAENVRYAKGYDPDNWLSIDEKTAEIKLIKRPDRESQHLVDGVYYAKILCLTQDIPPKTATGTIALNVQDSNDHCPRLVSTHESLCTDQKSVYATALDEDAHHNSAPFEFLIVPEETTGKWDVEKVNAVPILLTFCSFGKAASGLIPGGFADLPMDAKEYLIPYHTEGKGEDKEVPLLSAPFPIANHEAPIVAQNLAKTSAARTQLSLADGLGFGNEDGLLDLAQALDADSYGSLQRRVGGFQQRGGAAEVGAQREEYERAPAYAAFDEYDEGPYPDMSLPEEFLDDYYSQKANCATEGFHQRESLLVYKEEGNGSPAGSVGCCSLLDMDDDLEFLNDLDPKFKTLATICRPPVIESEFAFDFPEPRVEPRVERRVEPRVERRVEPRVERRETVHTNFSSEGVLPQRTHSLSSSIPSSPVQRSARSHFSTLPQVKTYENVIVPSPTYLIQQPVYYAAAPMLQPVQYVMEPQVQGMYVMSNAPMAENVVLQERTVIGGPAMHGGVIGCCQQGTLNGGSRAHCVGGEAENPAGGKRRSWRPGSGEPSQPSADISGRSSWVVSRVCADD</sequence>
<evidence type="ECO:0000256" key="16">
    <source>
        <dbReference type="RuleBase" id="RU003318"/>
    </source>
</evidence>
<dbReference type="SUPFAM" id="SSF49313">
    <property type="entry name" value="Cadherin-like"/>
    <property type="match status" value="3"/>
</dbReference>
<dbReference type="Pfam" id="PF01049">
    <property type="entry name" value="CADH_Y-type_LIR"/>
    <property type="match status" value="1"/>
</dbReference>
<evidence type="ECO:0000256" key="8">
    <source>
        <dbReference type="ARBA" id="ARBA00022737"/>
    </source>
</evidence>
<dbReference type="GO" id="GO:0007156">
    <property type="term" value="P:homophilic cell adhesion via plasma membrane adhesion molecules"/>
    <property type="evidence" value="ECO:0007669"/>
    <property type="project" value="InterPro"/>
</dbReference>
<evidence type="ECO:0000256" key="13">
    <source>
        <dbReference type="ARBA" id="ARBA00023136"/>
    </source>
</evidence>
<dbReference type="CDD" id="cd11304">
    <property type="entry name" value="Cadherin_repeat"/>
    <property type="match status" value="3"/>
</dbReference>
<keyword evidence="21" id="KW-1185">Reference proteome</keyword>
<evidence type="ECO:0000256" key="15">
    <source>
        <dbReference type="PROSITE-ProRule" id="PRU00043"/>
    </source>
</evidence>
<feature type="region of interest" description="Disordered" evidence="18">
    <location>
        <begin position="269"/>
        <end position="291"/>
    </location>
</feature>
<dbReference type="PROSITE" id="PS50268">
    <property type="entry name" value="CADHERIN_2"/>
    <property type="match status" value="4"/>
</dbReference>
<keyword evidence="7" id="KW-0732">Signal</keyword>
<dbReference type="Proteomes" id="UP001044222">
    <property type="component" value="Unassembled WGS sequence"/>
</dbReference>
<dbReference type="FunFam" id="2.60.40.60:FF:000068">
    <property type="entry name" value="Desmoglein 1"/>
    <property type="match status" value="1"/>
</dbReference>
<keyword evidence="3" id="KW-1003">Cell membrane</keyword>
<dbReference type="FunFam" id="2.60.40.60:FF:000083">
    <property type="entry name" value="Desmoglein 1"/>
    <property type="match status" value="1"/>
</dbReference>
<evidence type="ECO:0000256" key="14">
    <source>
        <dbReference type="ARBA" id="ARBA00023180"/>
    </source>
</evidence>
<keyword evidence="6" id="KW-0479">Metal-binding</keyword>
<evidence type="ECO:0000256" key="5">
    <source>
        <dbReference type="ARBA" id="ARBA00022692"/>
    </source>
</evidence>
<evidence type="ECO:0000313" key="20">
    <source>
        <dbReference type="EMBL" id="KAG5849881.1"/>
    </source>
</evidence>
<evidence type="ECO:0000256" key="12">
    <source>
        <dbReference type="ARBA" id="ARBA00022989"/>
    </source>
</evidence>
<keyword evidence="14" id="KW-0325">Glycoprotein</keyword>
<evidence type="ECO:0000256" key="17">
    <source>
        <dbReference type="RuleBase" id="RU004358"/>
    </source>
</evidence>
<feature type="region of interest" description="Disordered" evidence="18">
    <location>
        <begin position="861"/>
        <end position="893"/>
    </location>
</feature>
<evidence type="ECO:0000256" key="2">
    <source>
        <dbReference type="ARBA" id="ARBA00004568"/>
    </source>
</evidence>
<keyword evidence="5 16" id="KW-0812">Transmembrane</keyword>
<feature type="compositionally biased region" description="Basic residues" evidence="18">
    <location>
        <begin position="275"/>
        <end position="285"/>
    </location>
</feature>
<feature type="compositionally biased region" description="Low complexity" evidence="18">
    <location>
        <begin position="747"/>
        <end position="756"/>
    </location>
</feature>
<keyword evidence="13" id="KW-0472">Membrane</keyword>
<dbReference type="PANTHER" id="PTHR24025:SF32">
    <property type="entry name" value="DESMOGLEIN-2"/>
    <property type="match status" value="1"/>
</dbReference>
<dbReference type="InterPro" id="IPR002126">
    <property type="entry name" value="Cadherin-like_dom"/>
</dbReference>
<feature type="domain" description="Cadherin" evidence="19">
    <location>
        <begin position="149"/>
        <end position="303"/>
    </location>
</feature>
<dbReference type="PRINTS" id="PR01818">
    <property type="entry name" value="DESMOCADHERN"/>
</dbReference>
<keyword evidence="9 15" id="KW-0106">Calcium</keyword>
<dbReference type="InterPro" id="IPR000233">
    <property type="entry name" value="Cadherin_Y-type_LIR"/>
</dbReference>
<evidence type="ECO:0000256" key="6">
    <source>
        <dbReference type="ARBA" id="ARBA00022723"/>
    </source>
</evidence>
<comment type="subcellular location">
    <subcellularLocation>
        <location evidence="2">Cell junction</location>
        <location evidence="2">Desmosome</location>
    </subcellularLocation>
    <subcellularLocation>
        <location evidence="1 16">Cell membrane</location>
        <topology evidence="1 16">Single-pass type I membrane protein</topology>
    </subcellularLocation>
</comment>
<feature type="region of interest" description="Disordered" evidence="18">
    <location>
        <begin position="730"/>
        <end position="758"/>
    </location>
</feature>
<organism evidence="20 21">
    <name type="scientific">Anguilla anguilla</name>
    <name type="common">European freshwater eel</name>
    <name type="synonym">Muraena anguilla</name>
    <dbReference type="NCBI Taxonomy" id="7936"/>
    <lineage>
        <taxon>Eukaryota</taxon>
        <taxon>Metazoa</taxon>
        <taxon>Chordata</taxon>
        <taxon>Craniata</taxon>
        <taxon>Vertebrata</taxon>
        <taxon>Euteleostomi</taxon>
        <taxon>Actinopterygii</taxon>
        <taxon>Neopterygii</taxon>
        <taxon>Teleostei</taxon>
        <taxon>Anguilliformes</taxon>
        <taxon>Anguillidae</taxon>
        <taxon>Anguilla</taxon>
    </lineage>
</organism>
<evidence type="ECO:0000256" key="18">
    <source>
        <dbReference type="SAM" id="MobiDB-lite"/>
    </source>
</evidence>
<dbReference type="EMBL" id="JAFIRN010000004">
    <property type="protein sequence ID" value="KAG5849881.1"/>
    <property type="molecule type" value="Genomic_DNA"/>
</dbReference>
<comment type="caution">
    <text evidence="20">The sequence shown here is derived from an EMBL/GenBank/DDBJ whole genome shotgun (WGS) entry which is preliminary data.</text>
</comment>
<evidence type="ECO:0000256" key="10">
    <source>
        <dbReference type="ARBA" id="ARBA00022889"/>
    </source>
</evidence>
<dbReference type="GO" id="GO:0005886">
    <property type="term" value="C:plasma membrane"/>
    <property type="evidence" value="ECO:0007669"/>
    <property type="project" value="UniProtKB-SubCell"/>
</dbReference>
<dbReference type="PRINTS" id="PR00205">
    <property type="entry name" value="CADHERIN"/>
</dbReference>
<name>A0A9D3S2E2_ANGAN</name>
<evidence type="ECO:0000256" key="4">
    <source>
        <dbReference type="ARBA" id="ARBA00022685"/>
    </source>
</evidence>
<dbReference type="InterPro" id="IPR020894">
    <property type="entry name" value="Cadherin_CS"/>
</dbReference>
<dbReference type="Gene3D" id="4.10.900.10">
    <property type="entry name" value="TCF3-CBD (Catenin binding domain)"/>
    <property type="match status" value="1"/>
</dbReference>
<evidence type="ECO:0000256" key="1">
    <source>
        <dbReference type="ARBA" id="ARBA00004251"/>
    </source>
</evidence>
<dbReference type="Pfam" id="PF00028">
    <property type="entry name" value="Cadherin"/>
    <property type="match status" value="3"/>
</dbReference>
<comment type="function">
    <text evidence="17">A component of desmosome cell-cell junctions which are required for positive regulation of cellular adhesion. Involved in the interaction of plaque proteins and intermediate filaments mediating cell-cell adhesion.</text>
</comment>
<dbReference type="FunFam" id="2.60.40.60:FF:000074">
    <property type="entry name" value="Desmoglein 4"/>
    <property type="match status" value="1"/>
</dbReference>
<dbReference type="InterPro" id="IPR009122">
    <property type="entry name" value="Desmosomal_cadherin"/>
</dbReference>
<keyword evidence="8" id="KW-0677">Repeat</keyword>
<keyword evidence="12" id="KW-1133">Transmembrane helix</keyword>
<keyword evidence="11" id="KW-0965">Cell junction</keyword>
<dbReference type="InterPro" id="IPR050971">
    <property type="entry name" value="Cadherin-domain_protein"/>
</dbReference>
<feature type="compositionally biased region" description="Polar residues" evidence="18">
    <location>
        <begin position="880"/>
        <end position="893"/>
    </location>
</feature>